<dbReference type="SMART" id="SM00100">
    <property type="entry name" value="cNMP"/>
    <property type="match status" value="1"/>
</dbReference>
<dbReference type="PROSITE" id="PS00107">
    <property type="entry name" value="PROTEIN_KINASE_ATP"/>
    <property type="match status" value="1"/>
</dbReference>
<dbReference type="PROSITE" id="PS00889">
    <property type="entry name" value="CNMP_BINDING_2"/>
    <property type="match status" value="1"/>
</dbReference>
<evidence type="ECO:0000256" key="3">
    <source>
        <dbReference type="ARBA" id="ARBA00022741"/>
    </source>
</evidence>
<protein>
    <submittedName>
        <fullName evidence="9">cGMP-dependent protein kinase egl-4</fullName>
    </submittedName>
</protein>
<dbReference type="GO" id="GO:0005524">
    <property type="term" value="F:ATP binding"/>
    <property type="evidence" value="ECO:0007669"/>
    <property type="project" value="UniProtKB-UniRule"/>
</dbReference>
<accession>A0A1Q9F483</accession>
<dbReference type="PROSITE" id="PS50042">
    <property type="entry name" value="CNMP_BINDING_3"/>
    <property type="match status" value="1"/>
</dbReference>
<evidence type="ECO:0000256" key="4">
    <source>
        <dbReference type="ARBA" id="ARBA00022777"/>
    </source>
</evidence>
<evidence type="ECO:0000259" key="8">
    <source>
        <dbReference type="PROSITE" id="PS50042"/>
    </source>
</evidence>
<evidence type="ECO:0000256" key="6">
    <source>
        <dbReference type="PROSITE-ProRule" id="PRU10141"/>
    </source>
</evidence>
<dbReference type="EMBL" id="LSRX01000015">
    <property type="protein sequence ID" value="OLQ14471.1"/>
    <property type="molecule type" value="Genomic_DNA"/>
</dbReference>
<dbReference type="GO" id="GO:0005952">
    <property type="term" value="C:cAMP-dependent protein kinase complex"/>
    <property type="evidence" value="ECO:0007669"/>
    <property type="project" value="TreeGrafter"/>
</dbReference>
<keyword evidence="10" id="KW-1185">Reference proteome</keyword>
<keyword evidence="7" id="KW-0175">Coiled coil</keyword>
<keyword evidence="3 6" id="KW-0547">Nucleotide-binding</keyword>
<sequence>MTGDRGSVPSLKRKMLMMTEIIEDLDDVVARAQWDAEKHEETLTELKKLKGIVESLITAKVSKDEKAALARSMTEVSFVKGELIFKQGAEGDAFYLLVDGTVDVIKDGKPKTRLKGTREKAAYFGERALLQKEPRAATLKVYSVKAKALMLDKQSFEMLLGPLEELQRRPKGGKSKLQEQPGSALLRKSRFGKIKRKDLKVLGLLGCGGFGAVELVEHEKTGNTYALKDFKDAAALKEHLWELCGCFPLYLQQLLHDGNVLGDGAELDASMDLQLVLLTISDGMFSVSQEPIWQMLLEETLIKWSVVCSKLVLIKISALTARQR</sequence>
<dbReference type="GO" id="GO:0004691">
    <property type="term" value="F:cAMP-dependent protein kinase activity"/>
    <property type="evidence" value="ECO:0007669"/>
    <property type="project" value="TreeGrafter"/>
</dbReference>
<comment type="caution">
    <text evidence="9">The sequence shown here is derived from an EMBL/GenBank/DDBJ whole genome shotgun (WGS) entry which is preliminary data.</text>
</comment>
<evidence type="ECO:0000256" key="5">
    <source>
        <dbReference type="ARBA" id="ARBA00022840"/>
    </source>
</evidence>
<dbReference type="PRINTS" id="PR00103">
    <property type="entry name" value="CAMPKINASE"/>
</dbReference>
<dbReference type="SUPFAM" id="SSF56112">
    <property type="entry name" value="Protein kinase-like (PK-like)"/>
    <property type="match status" value="1"/>
</dbReference>
<dbReference type="OMA" id="LTEYGMF"/>
<keyword evidence="2" id="KW-0808">Transferase</keyword>
<keyword evidence="5 6" id="KW-0067">ATP-binding</keyword>
<feature type="binding site" evidence="6">
    <location>
        <position position="237"/>
    </location>
    <ligand>
        <name>ATP</name>
        <dbReference type="ChEBI" id="CHEBI:30616"/>
    </ligand>
</feature>
<name>A0A1Q9F483_SYMMI</name>
<dbReference type="InterPro" id="IPR011009">
    <property type="entry name" value="Kinase-like_dom_sf"/>
</dbReference>
<dbReference type="InterPro" id="IPR018488">
    <property type="entry name" value="cNMP-bd_CS"/>
</dbReference>
<dbReference type="InterPro" id="IPR000595">
    <property type="entry name" value="cNMP-bd_dom"/>
</dbReference>
<organism evidence="9 10">
    <name type="scientific">Symbiodinium microadriaticum</name>
    <name type="common">Dinoflagellate</name>
    <name type="synonym">Zooxanthella microadriatica</name>
    <dbReference type="NCBI Taxonomy" id="2951"/>
    <lineage>
        <taxon>Eukaryota</taxon>
        <taxon>Sar</taxon>
        <taxon>Alveolata</taxon>
        <taxon>Dinophyceae</taxon>
        <taxon>Suessiales</taxon>
        <taxon>Symbiodiniaceae</taxon>
        <taxon>Symbiodinium</taxon>
    </lineage>
</organism>
<proteinExistence type="predicted"/>
<dbReference type="InterPro" id="IPR018490">
    <property type="entry name" value="cNMP-bd_dom_sf"/>
</dbReference>
<evidence type="ECO:0000256" key="1">
    <source>
        <dbReference type="ARBA" id="ARBA00022527"/>
    </source>
</evidence>
<dbReference type="CDD" id="cd00038">
    <property type="entry name" value="CAP_ED"/>
    <property type="match status" value="1"/>
</dbReference>
<dbReference type="PANTHER" id="PTHR24353">
    <property type="entry name" value="CYCLIC NUCLEOTIDE-DEPENDENT PROTEIN KINASE"/>
    <property type="match status" value="1"/>
</dbReference>
<dbReference type="SUPFAM" id="SSF51206">
    <property type="entry name" value="cAMP-binding domain-like"/>
    <property type="match status" value="1"/>
</dbReference>
<dbReference type="Pfam" id="PF00027">
    <property type="entry name" value="cNMP_binding"/>
    <property type="match status" value="1"/>
</dbReference>
<dbReference type="InterPro" id="IPR017441">
    <property type="entry name" value="Protein_kinase_ATP_BS"/>
</dbReference>
<keyword evidence="4 9" id="KW-0418">Kinase</keyword>
<dbReference type="Gene3D" id="2.60.120.10">
    <property type="entry name" value="Jelly Rolls"/>
    <property type="match status" value="1"/>
</dbReference>
<dbReference type="Proteomes" id="UP000186817">
    <property type="component" value="Unassembled WGS sequence"/>
</dbReference>
<feature type="coiled-coil region" evidence="7">
    <location>
        <begin position="22"/>
        <end position="49"/>
    </location>
</feature>
<dbReference type="AlphaFoldDB" id="A0A1Q9F483"/>
<dbReference type="InterPro" id="IPR014710">
    <property type="entry name" value="RmlC-like_jellyroll"/>
</dbReference>
<dbReference type="PANTHER" id="PTHR24353:SF139">
    <property type="match status" value="1"/>
</dbReference>
<dbReference type="Gene3D" id="3.30.200.20">
    <property type="entry name" value="Phosphorylase Kinase, domain 1"/>
    <property type="match status" value="1"/>
</dbReference>
<gene>
    <name evidence="9" type="primary">egl-4</name>
    <name evidence="9" type="ORF">AK812_SmicGene1407</name>
</gene>
<evidence type="ECO:0000256" key="7">
    <source>
        <dbReference type="SAM" id="Coils"/>
    </source>
</evidence>
<dbReference type="OrthoDB" id="312042at2759"/>
<keyword evidence="1" id="KW-0723">Serine/threonine-protein kinase</keyword>
<reference evidence="9 10" key="1">
    <citation type="submission" date="2016-02" db="EMBL/GenBank/DDBJ databases">
        <title>Genome analysis of coral dinoflagellate symbionts highlights evolutionary adaptations to a symbiotic lifestyle.</title>
        <authorList>
            <person name="Aranda M."/>
            <person name="Li Y."/>
            <person name="Liew Y.J."/>
            <person name="Baumgarten S."/>
            <person name="Simakov O."/>
            <person name="Wilson M."/>
            <person name="Piel J."/>
            <person name="Ashoor H."/>
            <person name="Bougouffa S."/>
            <person name="Bajic V.B."/>
            <person name="Ryu T."/>
            <person name="Ravasi T."/>
            <person name="Bayer T."/>
            <person name="Micklem G."/>
            <person name="Kim H."/>
            <person name="Bhak J."/>
            <person name="Lajeunesse T.C."/>
            <person name="Voolstra C.R."/>
        </authorList>
    </citation>
    <scope>NUCLEOTIDE SEQUENCE [LARGE SCALE GENOMIC DNA]</scope>
    <source>
        <strain evidence="9 10">CCMP2467</strain>
    </source>
</reference>
<feature type="domain" description="Cyclic nucleotide-binding" evidence="8">
    <location>
        <begin position="57"/>
        <end position="169"/>
    </location>
</feature>
<evidence type="ECO:0000256" key="2">
    <source>
        <dbReference type="ARBA" id="ARBA00022679"/>
    </source>
</evidence>
<evidence type="ECO:0000313" key="9">
    <source>
        <dbReference type="EMBL" id="OLQ14471.1"/>
    </source>
</evidence>
<evidence type="ECO:0000313" key="10">
    <source>
        <dbReference type="Proteomes" id="UP000186817"/>
    </source>
</evidence>